<evidence type="ECO:0000313" key="12">
    <source>
        <dbReference type="EMBL" id="PNF15013.1"/>
    </source>
</evidence>
<dbReference type="STRING" id="105785.A0A2J7PF97"/>
<dbReference type="InterPro" id="IPR035968">
    <property type="entry name" value="ATP_synth_F1_ATPase_gsu"/>
</dbReference>
<comment type="similarity">
    <text evidence="3">Belongs to the ATPase gamma chain family.</text>
</comment>
<dbReference type="PRINTS" id="PR00126">
    <property type="entry name" value="ATPASEGAMMA"/>
</dbReference>
<dbReference type="InParanoid" id="A0A2J7PF97"/>
<organism evidence="12 13">
    <name type="scientific">Cryptotermes secundus</name>
    <dbReference type="NCBI Taxonomy" id="105785"/>
    <lineage>
        <taxon>Eukaryota</taxon>
        <taxon>Metazoa</taxon>
        <taxon>Ecdysozoa</taxon>
        <taxon>Arthropoda</taxon>
        <taxon>Hexapoda</taxon>
        <taxon>Insecta</taxon>
        <taxon>Pterygota</taxon>
        <taxon>Neoptera</taxon>
        <taxon>Polyneoptera</taxon>
        <taxon>Dictyoptera</taxon>
        <taxon>Blattodea</taxon>
        <taxon>Blattoidea</taxon>
        <taxon>Termitoidae</taxon>
        <taxon>Kalotermitidae</taxon>
        <taxon>Cryptotermitinae</taxon>
        <taxon>Cryptotermes</taxon>
    </lineage>
</organism>
<sequence length="285" mass="32240">SMSNKKEIRNKINSVRNTQSMTQAMKTMAMTKMAKSQARMAASRPYAQAIRSVIGHIATADTTYQSPYLTQRNTKRVGYIVVASDRGLCGGLNATLFKKALEEMHHWSKQEIAVELALIGSKAITFFNNTHIPAVAKIEGLGDHPQLADLIGIIQVALSNYREGRWDRIYLVYNQFVSSLKQNVRVNDLLPLHKIQEEKLRSVNWDYLYEPSPQWLLETLLTRFIESQVYQAVVENLACEQASRMVAMQTATDNASELLVDLERIYNERRQASITQELSETVAGS</sequence>
<evidence type="ECO:0000256" key="7">
    <source>
        <dbReference type="ARBA" id="ARBA00022781"/>
    </source>
</evidence>
<keyword evidence="11" id="KW-0066">ATP synthesis</keyword>
<keyword evidence="5" id="KW-1003">Cell membrane</keyword>
<evidence type="ECO:0000256" key="10">
    <source>
        <dbReference type="ARBA" id="ARBA00023196"/>
    </source>
</evidence>
<proteinExistence type="inferred from homology"/>
<evidence type="ECO:0000256" key="3">
    <source>
        <dbReference type="ARBA" id="ARBA00007681"/>
    </source>
</evidence>
<evidence type="ECO:0000256" key="4">
    <source>
        <dbReference type="ARBA" id="ARBA00022448"/>
    </source>
</evidence>
<dbReference type="PANTHER" id="PTHR11693">
    <property type="entry name" value="ATP SYNTHASE GAMMA CHAIN"/>
    <property type="match status" value="1"/>
</dbReference>
<keyword evidence="6" id="KW-0997">Cell inner membrane</keyword>
<evidence type="ECO:0000256" key="6">
    <source>
        <dbReference type="ARBA" id="ARBA00022519"/>
    </source>
</evidence>
<keyword evidence="4" id="KW-0813">Transport</keyword>
<comment type="subcellular location">
    <subcellularLocation>
        <location evidence="2">Membrane</location>
        <topology evidence="2">Peripheral membrane protein</topology>
    </subcellularLocation>
</comment>
<dbReference type="InterPro" id="IPR000131">
    <property type="entry name" value="ATP_synth_F1_gsu"/>
</dbReference>
<name>A0A2J7PF97_9NEOP</name>
<dbReference type="AlphaFoldDB" id="A0A2J7PF97"/>
<accession>A0A2J7PF97</accession>
<dbReference type="Proteomes" id="UP000235965">
    <property type="component" value="Unassembled WGS sequence"/>
</dbReference>
<dbReference type="PANTHER" id="PTHR11693:SF22">
    <property type="entry name" value="ATP SYNTHASE SUBUNIT GAMMA, MITOCHONDRIAL"/>
    <property type="match status" value="1"/>
</dbReference>
<comment type="caution">
    <text evidence="12">The sequence shown here is derived from an EMBL/GenBank/DDBJ whole genome shotgun (WGS) entry which is preliminary data.</text>
</comment>
<dbReference type="GO" id="GO:0046933">
    <property type="term" value="F:proton-transporting ATP synthase activity, rotational mechanism"/>
    <property type="evidence" value="ECO:0007669"/>
    <property type="project" value="InterPro"/>
</dbReference>
<keyword evidence="8" id="KW-0406">Ion transport</keyword>
<dbReference type="EMBL" id="NEVH01025678">
    <property type="protein sequence ID" value="PNF15013.1"/>
    <property type="molecule type" value="Genomic_DNA"/>
</dbReference>
<evidence type="ECO:0000256" key="8">
    <source>
        <dbReference type="ARBA" id="ARBA00023065"/>
    </source>
</evidence>
<evidence type="ECO:0000256" key="5">
    <source>
        <dbReference type="ARBA" id="ARBA00022475"/>
    </source>
</evidence>
<feature type="non-terminal residue" evidence="12">
    <location>
        <position position="1"/>
    </location>
</feature>
<evidence type="ECO:0000256" key="1">
    <source>
        <dbReference type="ARBA" id="ARBA00003456"/>
    </source>
</evidence>
<dbReference type="GO" id="GO:0045259">
    <property type="term" value="C:proton-transporting ATP synthase complex"/>
    <property type="evidence" value="ECO:0007669"/>
    <property type="project" value="UniProtKB-KW"/>
</dbReference>
<evidence type="ECO:0000256" key="11">
    <source>
        <dbReference type="ARBA" id="ARBA00023310"/>
    </source>
</evidence>
<dbReference type="Gene3D" id="1.10.287.80">
    <property type="entry name" value="ATP synthase, gamma subunit, helix hairpin domain"/>
    <property type="match status" value="1"/>
</dbReference>
<dbReference type="NCBIfam" id="NF004144">
    <property type="entry name" value="PRK05621.1-1"/>
    <property type="match status" value="1"/>
</dbReference>
<keyword evidence="10" id="KW-0139">CF(1)</keyword>
<dbReference type="CDD" id="cd12151">
    <property type="entry name" value="F1-ATPase_gamma"/>
    <property type="match status" value="1"/>
</dbReference>
<keyword evidence="9" id="KW-0472">Membrane</keyword>
<reference evidence="12 13" key="1">
    <citation type="submission" date="2017-12" db="EMBL/GenBank/DDBJ databases">
        <title>Hemimetabolous genomes reveal molecular basis of termite eusociality.</title>
        <authorList>
            <person name="Harrison M.C."/>
            <person name="Jongepier E."/>
            <person name="Robertson H.M."/>
            <person name="Arning N."/>
            <person name="Bitard-Feildel T."/>
            <person name="Chao H."/>
            <person name="Childers C.P."/>
            <person name="Dinh H."/>
            <person name="Doddapaneni H."/>
            <person name="Dugan S."/>
            <person name="Gowin J."/>
            <person name="Greiner C."/>
            <person name="Han Y."/>
            <person name="Hu H."/>
            <person name="Hughes D.S.T."/>
            <person name="Huylmans A.-K."/>
            <person name="Kemena C."/>
            <person name="Kremer L.P.M."/>
            <person name="Lee S.L."/>
            <person name="Lopez-Ezquerra A."/>
            <person name="Mallet L."/>
            <person name="Monroy-Kuhn J.M."/>
            <person name="Moser A."/>
            <person name="Murali S.C."/>
            <person name="Muzny D.M."/>
            <person name="Otani S."/>
            <person name="Piulachs M.-D."/>
            <person name="Poelchau M."/>
            <person name="Qu J."/>
            <person name="Schaub F."/>
            <person name="Wada-Katsumata A."/>
            <person name="Worley K.C."/>
            <person name="Xie Q."/>
            <person name="Ylla G."/>
            <person name="Poulsen M."/>
            <person name="Gibbs R.A."/>
            <person name="Schal C."/>
            <person name="Richards S."/>
            <person name="Belles X."/>
            <person name="Korb J."/>
            <person name="Bornberg-Bauer E."/>
        </authorList>
    </citation>
    <scope>NUCLEOTIDE SEQUENCE [LARGE SCALE GENOMIC DNA]</scope>
    <source>
        <tissue evidence="12">Whole body</tissue>
    </source>
</reference>
<comment type="function">
    <text evidence="1">Produces ATP from ADP in the presence of a proton gradient across the membrane. The gamma chain is believed to be important in regulating ATPase activity and the flow of protons through the CF(0) complex.</text>
</comment>
<evidence type="ECO:0000256" key="9">
    <source>
        <dbReference type="ARBA" id="ARBA00023136"/>
    </source>
</evidence>
<evidence type="ECO:0000313" key="13">
    <source>
        <dbReference type="Proteomes" id="UP000235965"/>
    </source>
</evidence>
<dbReference type="FunFam" id="1.10.287.80:FF:000005">
    <property type="entry name" value="ATP synthase gamma chain"/>
    <property type="match status" value="1"/>
</dbReference>
<dbReference type="NCBIfam" id="TIGR01146">
    <property type="entry name" value="ATPsyn_F1gamma"/>
    <property type="match status" value="1"/>
</dbReference>
<dbReference type="HAMAP" id="MF_00815">
    <property type="entry name" value="ATP_synth_gamma_bact"/>
    <property type="match status" value="1"/>
</dbReference>
<evidence type="ECO:0000256" key="2">
    <source>
        <dbReference type="ARBA" id="ARBA00004170"/>
    </source>
</evidence>
<dbReference type="Gene3D" id="3.40.1380.10">
    <property type="match status" value="1"/>
</dbReference>
<keyword evidence="13" id="KW-1185">Reference proteome</keyword>
<dbReference type="SUPFAM" id="SSF52943">
    <property type="entry name" value="ATP synthase (F1-ATPase), gamma subunit"/>
    <property type="match status" value="1"/>
</dbReference>
<dbReference type="Pfam" id="PF00231">
    <property type="entry name" value="ATP-synt"/>
    <property type="match status" value="1"/>
</dbReference>
<feature type="non-terminal residue" evidence="12">
    <location>
        <position position="285"/>
    </location>
</feature>
<keyword evidence="7" id="KW-0375">Hydrogen ion transport</keyword>
<protein>
    <submittedName>
        <fullName evidence="12">ATP synthase gamma chain</fullName>
    </submittedName>
</protein>
<gene>
    <name evidence="12" type="primary">atpG</name>
    <name evidence="12" type="ORF">B7P43_CG17772</name>
</gene>
<dbReference type="FunFam" id="3.40.1380.10:FF:000006">
    <property type="entry name" value="ATP synthase gamma chain"/>
    <property type="match status" value="1"/>
</dbReference>